<dbReference type="AlphaFoldDB" id="V6IUB5"/>
<keyword evidence="3" id="KW-1185">Reference proteome</keyword>
<dbReference type="STRING" id="1395513.P343_16460"/>
<dbReference type="Pfam" id="PF13673">
    <property type="entry name" value="Acetyltransf_10"/>
    <property type="match status" value="1"/>
</dbReference>
<organism evidence="2 3">
    <name type="scientific">Sporolactobacillus laevolacticus DSM 442</name>
    <dbReference type="NCBI Taxonomy" id="1395513"/>
    <lineage>
        <taxon>Bacteria</taxon>
        <taxon>Bacillati</taxon>
        <taxon>Bacillota</taxon>
        <taxon>Bacilli</taxon>
        <taxon>Bacillales</taxon>
        <taxon>Sporolactobacillaceae</taxon>
        <taxon>Sporolactobacillus</taxon>
    </lineage>
</organism>
<evidence type="ECO:0000313" key="3">
    <source>
        <dbReference type="Proteomes" id="UP000018296"/>
    </source>
</evidence>
<gene>
    <name evidence="2" type="ORF">P343_16460</name>
</gene>
<dbReference type="GO" id="GO:0016747">
    <property type="term" value="F:acyltransferase activity, transferring groups other than amino-acyl groups"/>
    <property type="evidence" value="ECO:0007669"/>
    <property type="project" value="InterPro"/>
</dbReference>
<dbReference type="InterPro" id="IPR000182">
    <property type="entry name" value="GNAT_dom"/>
</dbReference>
<dbReference type="eggNOG" id="COG2153">
    <property type="taxonomic scope" value="Bacteria"/>
</dbReference>
<dbReference type="PROSITE" id="PS51186">
    <property type="entry name" value="GNAT"/>
    <property type="match status" value="1"/>
</dbReference>
<comment type="caution">
    <text evidence="2">The sequence shown here is derived from an EMBL/GenBank/DDBJ whole genome shotgun (WGS) entry which is preliminary data.</text>
</comment>
<reference evidence="2 3" key="1">
    <citation type="journal article" date="2013" name="Genome Announc.">
        <title>Genome Sequence of Sporolactobacillus laevolacticus DSM442, an Efficient Polymer-Grade D-Lactate Producer from Agricultural Waste Cottonseed as a Nitrogen Source.</title>
        <authorList>
            <person name="Wang H."/>
            <person name="Wang L."/>
            <person name="Ju J."/>
            <person name="Yu B."/>
            <person name="Ma Y."/>
        </authorList>
    </citation>
    <scope>NUCLEOTIDE SEQUENCE [LARGE SCALE GENOMIC DNA]</scope>
    <source>
        <strain evidence="2 3">DSM 442</strain>
    </source>
</reference>
<evidence type="ECO:0000259" key="1">
    <source>
        <dbReference type="PROSITE" id="PS51186"/>
    </source>
</evidence>
<dbReference type="Proteomes" id="UP000018296">
    <property type="component" value="Unassembled WGS sequence"/>
</dbReference>
<evidence type="ECO:0000313" key="2">
    <source>
        <dbReference type="EMBL" id="EST10520.1"/>
    </source>
</evidence>
<dbReference type="PATRIC" id="fig|1395513.3.peg.3337"/>
<dbReference type="EMBL" id="AWTC01000021">
    <property type="protein sequence ID" value="EST10520.1"/>
    <property type="molecule type" value="Genomic_DNA"/>
</dbReference>
<protein>
    <submittedName>
        <fullName evidence="2">GNAT family acetyltransferase</fullName>
    </submittedName>
</protein>
<sequence>MKWEVKEFSQLTAREVFDIFQTRESVFIVEQECPYHEIDEHDLSSIHVYAHEEGQILAYARIFNEESTVTFGRVLVHPDFRGKGISKSLIMKVMQVIGEKMPNKSIVIEAQDYIQALYAHFGFKRTSEVFLIDNIPHVRMEKEC</sequence>
<proteinExistence type="predicted"/>
<dbReference type="SUPFAM" id="SSF55729">
    <property type="entry name" value="Acyl-CoA N-acyltransferases (Nat)"/>
    <property type="match status" value="1"/>
</dbReference>
<feature type="domain" description="N-acetyltransferase" evidence="1">
    <location>
        <begin position="6"/>
        <end position="144"/>
    </location>
</feature>
<keyword evidence="2" id="KW-0808">Transferase</keyword>
<dbReference type="RefSeq" id="WP_023511493.1">
    <property type="nucleotide sequence ID" value="NZ_AWTC01000021.1"/>
</dbReference>
<dbReference type="InterPro" id="IPR016181">
    <property type="entry name" value="Acyl_CoA_acyltransferase"/>
</dbReference>
<name>V6IUB5_9BACL</name>
<accession>V6IUB5</accession>
<dbReference type="CDD" id="cd04301">
    <property type="entry name" value="NAT_SF"/>
    <property type="match status" value="1"/>
</dbReference>
<dbReference type="Gene3D" id="3.40.630.30">
    <property type="match status" value="1"/>
</dbReference>